<proteinExistence type="predicted"/>
<keyword evidence="3" id="KW-1185">Reference proteome</keyword>
<gene>
    <name evidence="2" type="ORF">GRF29_1g3495058</name>
</gene>
<dbReference type="Proteomes" id="UP001280581">
    <property type="component" value="Unassembled WGS sequence"/>
</dbReference>
<evidence type="ECO:0000313" key="3">
    <source>
        <dbReference type="Proteomes" id="UP001280581"/>
    </source>
</evidence>
<dbReference type="AlphaFoldDB" id="A0AAN6RN56"/>
<reference evidence="2 3" key="1">
    <citation type="submission" date="2021-02" db="EMBL/GenBank/DDBJ databases">
        <title>Genome assembly of Pseudopithomyces chartarum.</title>
        <authorList>
            <person name="Jauregui R."/>
            <person name="Singh J."/>
            <person name="Voisey C."/>
        </authorList>
    </citation>
    <scope>NUCLEOTIDE SEQUENCE [LARGE SCALE GENOMIC DNA]</scope>
    <source>
        <strain evidence="2 3">AGR01</strain>
    </source>
</reference>
<feature type="compositionally biased region" description="Low complexity" evidence="1">
    <location>
        <begin position="51"/>
        <end position="71"/>
    </location>
</feature>
<name>A0AAN6RN56_9PLEO</name>
<organism evidence="2 3">
    <name type="scientific">Pseudopithomyces chartarum</name>
    <dbReference type="NCBI Taxonomy" id="1892770"/>
    <lineage>
        <taxon>Eukaryota</taxon>
        <taxon>Fungi</taxon>
        <taxon>Dikarya</taxon>
        <taxon>Ascomycota</taxon>
        <taxon>Pezizomycotina</taxon>
        <taxon>Dothideomycetes</taxon>
        <taxon>Pleosporomycetidae</taxon>
        <taxon>Pleosporales</taxon>
        <taxon>Massarineae</taxon>
        <taxon>Didymosphaeriaceae</taxon>
        <taxon>Pseudopithomyces</taxon>
    </lineage>
</organism>
<feature type="region of interest" description="Disordered" evidence="1">
    <location>
        <begin position="1"/>
        <end position="87"/>
    </location>
</feature>
<feature type="region of interest" description="Disordered" evidence="1">
    <location>
        <begin position="106"/>
        <end position="140"/>
    </location>
</feature>
<comment type="caution">
    <text evidence="2">The sequence shown here is derived from an EMBL/GenBank/DDBJ whole genome shotgun (WGS) entry which is preliminary data.</text>
</comment>
<protein>
    <submittedName>
        <fullName evidence="2">Uncharacterized protein</fullName>
    </submittedName>
</protein>
<feature type="compositionally biased region" description="Polar residues" evidence="1">
    <location>
        <begin position="21"/>
        <end position="41"/>
    </location>
</feature>
<evidence type="ECO:0000313" key="2">
    <source>
        <dbReference type="EMBL" id="KAK3217581.1"/>
    </source>
</evidence>
<sequence length="159" mass="16969">MSGAGENRSSWQRPQGRGNRASASNNQNKDGGRQQGSSPASGNVWKGKGAPGAQNQNQNQNQAQAQAQPQASTPSVPSEPHVPVKGFNAGEVREFLKKKYLESVADQPSAYHKVQGDSVAKRSSGAWGSRGNMPHLMPSGQDFFTQLKKQLAALDQVKS</sequence>
<accession>A0AAN6RN56</accession>
<evidence type="ECO:0000256" key="1">
    <source>
        <dbReference type="SAM" id="MobiDB-lite"/>
    </source>
</evidence>
<dbReference type="EMBL" id="WVTA01000001">
    <property type="protein sequence ID" value="KAK3217581.1"/>
    <property type="molecule type" value="Genomic_DNA"/>
</dbReference>